<feature type="chain" id="PRO_5012016234" evidence="1">
    <location>
        <begin position="27"/>
        <end position="445"/>
    </location>
</feature>
<dbReference type="PANTHER" id="PTHR34512">
    <property type="entry name" value="CELL SURFACE PROTEIN"/>
    <property type="match status" value="1"/>
</dbReference>
<dbReference type="Pfam" id="PF13360">
    <property type="entry name" value="PQQ_2"/>
    <property type="match status" value="2"/>
</dbReference>
<dbReference type="Proteomes" id="UP000216361">
    <property type="component" value="Unassembled WGS sequence"/>
</dbReference>
<keyword evidence="4" id="KW-1185">Reference proteome</keyword>
<dbReference type="EMBL" id="NOXS01000025">
    <property type="protein sequence ID" value="OYQ20948.1"/>
    <property type="molecule type" value="Genomic_DNA"/>
</dbReference>
<dbReference type="OrthoDB" id="5290752at2"/>
<dbReference type="InterPro" id="IPR018391">
    <property type="entry name" value="PQQ_b-propeller_rpt"/>
</dbReference>
<reference evidence="3 4" key="1">
    <citation type="submission" date="2017-07" db="EMBL/GenBank/DDBJ databases">
        <title>Elstera cyanobacteriorum sp. nov., a novel bacterium isolated from cyanobacterial aggregates in a eutrophic lake.</title>
        <authorList>
            <person name="Cai H."/>
        </authorList>
    </citation>
    <scope>NUCLEOTIDE SEQUENCE [LARGE SCALE GENOMIC DNA]</scope>
    <source>
        <strain evidence="3 4">TH019</strain>
    </source>
</reference>
<feature type="domain" description="Pyrrolo-quinoline quinone repeat" evidence="2">
    <location>
        <begin position="128"/>
        <end position="363"/>
    </location>
</feature>
<organism evidence="3 4">
    <name type="scientific">Elstera cyanobacteriorum</name>
    <dbReference type="NCBI Taxonomy" id="2022747"/>
    <lineage>
        <taxon>Bacteria</taxon>
        <taxon>Pseudomonadati</taxon>
        <taxon>Pseudomonadota</taxon>
        <taxon>Alphaproteobacteria</taxon>
        <taxon>Rhodospirillales</taxon>
        <taxon>Rhodospirillaceae</taxon>
        <taxon>Elstera</taxon>
    </lineage>
</organism>
<dbReference type="AlphaFoldDB" id="A0A255XVF0"/>
<evidence type="ECO:0000256" key="1">
    <source>
        <dbReference type="SAM" id="SignalP"/>
    </source>
</evidence>
<feature type="domain" description="Pyrrolo-quinoline quinone repeat" evidence="2">
    <location>
        <begin position="381"/>
        <end position="444"/>
    </location>
</feature>
<dbReference type="Gene3D" id="2.130.10.10">
    <property type="entry name" value="YVTN repeat-like/Quinoprotein amine dehydrogenase"/>
    <property type="match status" value="1"/>
</dbReference>
<keyword evidence="1" id="KW-0732">Signal</keyword>
<comment type="caution">
    <text evidence="3">The sequence shown here is derived from an EMBL/GenBank/DDBJ whole genome shotgun (WGS) entry which is preliminary data.</text>
</comment>
<name>A0A255XVF0_9PROT</name>
<feature type="signal peptide" evidence="1">
    <location>
        <begin position="1"/>
        <end position="26"/>
    </location>
</feature>
<accession>A0A255XVF0</accession>
<dbReference type="PROSITE" id="PS51257">
    <property type="entry name" value="PROKAR_LIPOPROTEIN"/>
    <property type="match status" value="1"/>
</dbReference>
<evidence type="ECO:0000313" key="4">
    <source>
        <dbReference type="Proteomes" id="UP000216361"/>
    </source>
</evidence>
<dbReference type="SUPFAM" id="SSF50998">
    <property type="entry name" value="Quinoprotein alcohol dehydrogenase-like"/>
    <property type="match status" value="1"/>
</dbReference>
<evidence type="ECO:0000313" key="3">
    <source>
        <dbReference type="EMBL" id="OYQ20948.1"/>
    </source>
</evidence>
<dbReference type="SMART" id="SM00564">
    <property type="entry name" value="PQQ"/>
    <property type="match status" value="7"/>
</dbReference>
<evidence type="ECO:0000259" key="2">
    <source>
        <dbReference type="Pfam" id="PF13360"/>
    </source>
</evidence>
<dbReference type="PANTHER" id="PTHR34512:SF30">
    <property type="entry name" value="OUTER MEMBRANE PROTEIN ASSEMBLY FACTOR BAMB"/>
    <property type="match status" value="1"/>
</dbReference>
<protein>
    <submittedName>
        <fullName evidence="3">Pyrrolo-quinoline quinone</fullName>
    </submittedName>
</protein>
<sequence length="445" mass="47072">MSRMNSALLRRSTALIGLVAASLALASCGGGSKKPPLPGERIAVLKSTTVLEADAALAEATVELPRPETYADWPQAGAFPDHARHHLALGDQVTQAWTASIGTGSARRRALQSLPVVADGKVFTVDSEGYVSAHAIGDGRLLWRAPTIPDDEDDPTVSGAAAFAGGKLYVATAAAELVALDAADGKELWRKPLPAPVRAAPTISGDRIFIITLDNQTIALSLDDGKRLWGHSGISEVAGLLGGGAPAVSGDYVVVPYSSGELFALRYENGRLLWADNLSGLRQSNAVAGLANIRGNPVIDRGVVFAASHAGRLGAIELRTGERIWDRELSVQEDPWVAGEYLFVVTTNGEVVALTRTDGRMRWVRPLQRFADEKNQKEPIRWSGPVLAGDRLLLTSSEGKIAAVSPYTGELLGEMGIPGAAVLPPIVVGKTLYVLTEDGRLAAYR</sequence>
<dbReference type="InterPro" id="IPR002372">
    <property type="entry name" value="PQQ_rpt_dom"/>
</dbReference>
<proteinExistence type="predicted"/>
<dbReference type="InterPro" id="IPR015943">
    <property type="entry name" value="WD40/YVTN_repeat-like_dom_sf"/>
</dbReference>
<dbReference type="InterPro" id="IPR011047">
    <property type="entry name" value="Quinoprotein_ADH-like_sf"/>
</dbReference>
<gene>
    <name evidence="3" type="ORF">CHR90_03155</name>
</gene>